<dbReference type="EMBL" id="SMCS01000002">
    <property type="protein sequence ID" value="TCV96208.1"/>
    <property type="molecule type" value="Genomic_DNA"/>
</dbReference>
<dbReference type="Proteomes" id="UP000295645">
    <property type="component" value="Unassembled WGS sequence"/>
</dbReference>
<gene>
    <name evidence="1" type="ORF">EC912_102558</name>
</gene>
<dbReference type="InterPro" id="IPR007263">
    <property type="entry name" value="DCC1-like"/>
</dbReference>
<evidence type="ECO:0000313" key="2">
    <source>
        <dbReference type="Proteomes" id="UP000295645"/>
    </source>
</evidence>
<dbReference type="Pfam" id="PF04134">
    <property type="entry name" value="DCC1-like"/>
    <property type="match status" value="1"/>
</dbReference>
<dbReference type="InterPro" id="IPR052927">
    <property type="entry name" value="DCC_oxidoreductase"/>
</dbReference>
<evidence type="ECO:0000313" key="1">
    <source>
        <dbReference type="EMBL" id="TCV96208.1"/>
    </source>
</evidence>
<sequence>MTDQHIIVFDGVCLLCSRWVRFILKHDHHAHFRLAAMQTATGKRLLEEHGLDPADPASFLLLESGRGYTDTDALARILVQLGARRWKVAGWLIAVTPRFARDLAYRFVARHRYRIFGKSDTCLLPAADDAYRFLD</sequence>
<reference evidence="1 2" key="1">
    <citation type="submission" date="2019-03" db="EMBL/GenBank/DDBJ databases">
        <title>Above-ground endophytic microbial communities from plants in different locations in the United States.</title>
        <authorList>
            <person name="Frank C."/>
        </authorList>
    </citation>
    <scope>NUCLEOTIDE SEQUENCE [LARGE SCALE GENOMIC DNA]</scope>
    <source>
        <strain evidence="1 2">LP_13_YM</strain>
    </source>
</reference>
<accession>A0A4R3YWK0</accession>
<dbReference type="GO" id="GO:0015035">
    <property type="term" value="F:protein-disulfide reductase activity"/>
    <property type="evidence" value="ECO:0007669"/>
    <property type="project" value="InterPro"/>
</dbReference>
<name>A0A4R3YWK0_9GAMM</name>
<dbReference type="PANTHER" id="PTHR33639:SF2">
    <property type="entry name" value="DUF393 DOMAIN-CONTAINING PROTEIN"/>
    <property type="match status" value="1"/>
</dbReference>
<comment type="caution">
    <text evidence="1">The sequence shown here is derived from an EMBL/GenBank/DDBJ whole genome shotgun (WGS) entry which is preliminary data.</text>
</comment>
<organism evidence="1 2">
    <name type="scientific">Luteibacter rhizovicinus</name>
    <dbReference type="NCBI Taxonomy" id="242606"/>
    <lineage>
        <taxon>Bacteria</taxon>
        <taxon>Pseudomonadati</taxon>
        <taxon>Pseudomonadota</taxon>
        <taxon>Gammaproteobacteria</taxon>
        <taxon>Lysobacterales</taxon>
        <taxon>Rhodanobacteraceae</taxon>
        <taxon>Luteibacter</taxon>
    </lineage>
</organism>
<dbReference type="RefSeq" id="WP_132142410.1">
    <property type="nucleotide sequence ID" value="NZ_SMCS01000002.1"/>
</dbReference>
<dbReference type="AlphaFoldDB" id="A0A4R3YWK0"/>
<dbReference type="OrthoDB" id="9785438at2"/>
<protein>
    <submittedName>
        <fullName evidence="1">Putative DCC family thiol-disulfide oxidoreductase YuxK</fullName>
    </submittedName>
</protein>
<dbReference type="PANTHER" id="PTHR33639">
    <property type="entry name" value="THIOL-DISULFIDE OXIDOREDUCTASE DCC"/>
    <property type="match status" value="1"/>
</dbReference>
<proteinExistence type="predicted"/>
<keyword evidence="2" id="KW-1185">Reference proteome</keyword>